<evidence type="ECO:0000313" key="1">
    <source>
        <dbReference type="EMBL" id="KAG6464447.1"/>
    </source>
</evidence>
<comment type="caution">
    <text evidence="1">The sequence shown here is derived from an EMBL/GenBank/DDBJ whole genome shotgun (WGS) entry which is preliminary data.</text>
</comment>
<evidence type="ECO:0000313" key="2">
    <source>
        <dbReference type="Proteomes" id="UP000791440"/>
    </source>
</evidence>
<keyword evidence="2" id="KW-1185">Reference proteome</keyword>
<dbReference type="EMBL" id="JH669168">
    <property type="protein sequence ID" value="KAG6464447.1"/>
    <property type="molecule type" value="Genomic_DNA"/>
</dbReference>
<sequence>MLNQLINLLMQDPSNVSKVSRISALLQEYLKKIADNAQAHENLKLINQGTANKDTLRMGIYGTPRGQVKTKIVFKYDVPSINRPQCKDVFMRLIKTAYDAYIQLAKNPMCQNPDGVEAFLKKAYEVPYDGNSDVSVNTNKIPGTKEQYSIYDLLKPQDNNYGYHQAPNNVNDINIYGNYKPILSNVDSNAGNIEPKSNIFGNLMDDKLKPAYDLNPFGYGINPNTLTPNDLNFYKPESQPTENVKYDGNLNIYNIYDNVNKKELLPQKDSNIFIPENFNFNPENLKVPDNWKPPVNMDMNGQSQNSLESIMSILATAKPPEDKNGQDNSQLKYLMYPDTNVNIPNQNIYPYQNQKLIYQYGTPGVTNLDNPYQKEPQYKYTSNQFEIPNMDANSYQQNVYNNYLNKLPVLPNLQQSDGVTNALKLDPSSASVIELTFVLKRATPLIYQPLYFVKFRIPYSTFLTNMNNLLLAKPHLKIQSFEIVSGVNSLV</sequence>
<proteinExistence type="predicted"/>
<reference evidence="1" key="1">
    <citation type="journal article" date="2016" name="Insect Biochem. Mol. Biol.">
        <title>Multifaceted biological insights from a draft genome sequence of the tobacco hornworm moth, Manduca sexta.</title>
        <authorList>
            <person name="Kanost M.R."/>
            <person name="Arrese E.L."/>
            <person name="Cao X."/>
            <person name="Chen Y.R."/>
            <person name="Chellapilla S."/>
            <person name="Goldsmith M.R."/>
            <person name="Grosse-Wilde E."/>
            <person name="Heckel D.G."/>
            <person name="Herndon N."/>
            <person name="Jiang H."/>
            <person name="Papanicolaou A."/>
            <person name="Qu J."/>
            <person name="Soulages J.L."/>
            <person name="Vogel H."/>
            <person name="Walters J."/>
            <person name="Waterhouse R.M."/>
            <person name="Ahn S.J."/>
            <person name="Almeida F.C."/>
            <person name="An C."/>
            <person name="Aqrawi P."/>
            <person name="Bretschneider A."/>
            <person name="Bryant W.B."/>
            <person name="Bucks S."/>
            <person name="Chao H."/>
            <person name="Chevignon G."/>
            <person name="Christen J.M."/>
            <person name="Clarke D.F."/>
            <person name="Dittmer N.T."/>
            <person name="Ferguson L.C.F."/>
            <person name="Garavelou S."/>
            <person name="Gordon K.H.J."/>
            <person name="Gunaratna R.T."/>
            <person name="Han Y."/>
            <person name="Hauser F."/>
            <person name="He Y."/>
            <person name="Heidel-Fischer H."/>
            <person name="Hirsh A."/>
            <person name="Hu Y."/>
            <person name="Jiang H."/>
            <person name="Kalra D."/>
            <person name="Klinner C."/>
            <person name="Konig C."/>
            <person name="Kovar C."/>
            <person name="Kroll A.R."/>
            <person name="Kuwar S.S."/>
            <person name="Lee S.L."/>
            <person name="Lehman R."/>
            <person name="Li K."/>
            <person name="Li Z."/>
            <person name="Liang H."/>
            <person name="Lovelace S."/>
            <person name="Lu Z."/>
            <person name="Mansfield J.H."/>
            <person name="McCulloch K.J."/>
            <person name="Mathew T."/>
            <person name="Morton B."/>
            <person name="Muzny D.M."/>
            <person name="Neunemann D."/>
            <person name="Ongeri F."/>
            <person name="Pauchet Y."/>
            <person name="Pu L.L."/>
            <person name="Pyrousis I."/>
            <person name="Rao X.J."/>
            <person name="Redding A."/>
            <person name="Roesel C."/>
            <person name="Sanchez-Gracia A."/>
            <person name="Schaack S."/>
            <person name="Shukla A."/>
            <person name="Tetreau G."/>
            <person name="Wang Y."/>
            <person name="Xiong G.H."/>
            <person name="Traut W."/>
            <person name="Walsh T.K."/>
            <person name="Worley K.C."/>
            <person name="Wu D."/>
            <person name="Wu W."/>
            <person name="Wu Y.Q."/>
            <person name="Zhang X."/>
            <person name="Zou Z."/>
            <person name="Zucker H."/>
            <person name="Briscoe A.D."/>
            <person name="Burmester T."/>
            <person name="Clem R.J."/>
            <person name="Feyereisen R."/>
            <person name="Grimmelikhuijzen C.J.P."/>
            <person name="Hamodrakas S.J."/>
            <person name="Hansson B.S."/>
            <person name="Huguet E."/>
            <person name="Jermiin L.S."/>
            <person name="Lan Q."/>
            <person name="Lehman H.K."/>
            <person name="Lorenzen M."/>
            <person name="Merzendorfer H."/>
            <person name="Michalopoulos I."/>
            <person name="Morton D.B."/>
            <person name="Muthukrishnan S."/>
            <person name="Oakeshott J.G."/>
            <person name="Palmer W."/>
            <person name="Park Y."/>
            <person name="Passarelli A.L."/>
            <person name="Rozas J."/>
            <person name="Schwartz L.M."/>
            <person name="Smith W."/>
            <person name="Southgate A."/>
            <person name="Vilcinskas A."/>
            <person name="Vogt R."/>
            <person name="Wang P."/>
            <person name="Werren J."/>
            <person name="Yu X.Q."/>
            <person name="Zhou J.J."/>
            <person name="Brown S.J."/>
            <person name="Scherer S.E."/>
            <person name="Richards S."/>
            <person name="Blissard G.W."/>
        </authorList>
    </citation>
    <scope>NUCLEOTIDE SEQUENCE</scope>
</reference>
<dbReference type="AlphaFoldDB" id="A0A921ZX49"/>
<dbReference type="Proteomes" id="UP000791440">
    <property type="component" value="Unassembled WGS sequence"/>
</dbReference>
<reference evidence="1" key="2">
    <citation type="submission" date="2020-12" db="EMBL/GenBank/DDBJ databases">
        <authorList>
            <person name="Kanost M."/>
        </authorList>
    </citation>
    <scope>NUCLEOTIDE SEQUENCE</scope>
</reference>
<name>A0A921ZX49_MANSE</name>
<accession>A0A921ZX49</accession>
<organism evidence="1 2">
    <name type="scientific">Manduca sexta</name>
    <name type="common">Tobacco hawkmoth</name>
    <name type="synonym">Tobacco hornworm</name>
    <dbReference type="NCBI Taxonomy" id="7130"/>
    <lineage>
        <taxon>Eukaryota</taxon>
        <taxon>Metazoa</taxon>
        <taxon>Ecdysozoa</taxon>
        <taxon>Arthropoda</taxon>
        <taxon>Hexapoda</taxon>
        <taxon>Insecta</taxon>
        <taxon>Pterygota</taxon>
        <taxon>Neoptera</taxon>
        <taxon>Endopterygota</taxon>
        <taxon>Lepidoptera</taxon>
        <taxon>Glossata</taxon>
        <taxon>Ditrysia</taxon>
        <taxon>Bombycoidea</taxon>
        <taxon>Sphingidae</taxon>
        <taxon>Sphinginae</taxon>
        <taxon>Sphingini</taxon>
        <taxon>Manduca</taxon>
    </lineage>
</organism>
<gene>
    <name evidence="1" type="ORF">O3G_MSEX014521</name>
</gene>
<protein>
    <submittedName>
        <fullName evidence="1">Uncharacterized protein</fullName>
    </submittedName>
</protein>